<evidence type="ECO:0000259" key="2">
    <source>
        <dbReference type="Pfam" id="PF13115"/>
    </source>
</evidence>
<keyword evidence="3" id="KW-0378">Hydrolase</keyword>
<dbReference type="GO" id="GO:0008233">
    <property type="term" value="F:peptidase activity"/>
    <property type="evidence" value="ECO:0007669"/>
    <property type="project" value="UniProtKB-KW"/>
</dbReference>
<evidence type="ECO:0000313" key="4">
    <source>
        <dbReference type="Proteomes" id="UP000075391"/>
    </source>
</evidence>
<dbReference type="EMBL" id="LUKF01000017">
    <property type="protein sequence ID" value="KYG61006.1"/>
    <property type="molecule type" value="Genomic_DNA"/>
</dbReference>
<sequence length="141" mass="15514">MKLIGSIILGLALVIAGLLFSANARAHADAACPVYFKTADLCASVEFTKGPSDSEESQFLVKFYEHASAHNEHAMVDPQNLKVDLWMNMGHHGHGSGPVKVVKQDQGTYFVSEAYFVMSGRWQIRLFVNGEKGEFNVDVKP</sequence>
<evidence type="ECO:0000256" key="1">
    <source>
        <dbReference type="SAM" id="SignalP"/>
    </source>
</evidence>
<dbReference type="AlphaFoldDB" id="A0A150WDE2"/>
<protein>
    <submittedName>
        <fullName evidence="3">Serine protease spb1</fullName>
    </submittedName>
</protein>
<organism evidence="3 4">
    <name type="scientific">Bdellovibrio bacteriovorus</name>
    <dbReference type="NCBI Taxonomy" id="959"/>
    <lineage>
        <taxon>Bacteria</taxon>
        <taxon>Pseudomonadati</taxon>
        <taxon>Bdellovibrionota</taxon>
        <taxon>Bdellovibrionia</taxon>
        <taxon>Bdellovibrionales</taxon>
        <taxon>Pseudobdellovibrionaceae</taxon>
        <taxon>Bdellovibrio</taxon>
    </lineage>
</organism>
<gene>
    <name evidence="3" type="ORF">AZI85_08575</name>
</gene>
<proteinExistence type="predicted"/>
<feature type="domain" description="YtkA-like" evidence="2">
    <location>
        <begin position="70"/>
        <end position="126"/>
    </location>
</feature>
<dbReference type="GO" id="GO:0006508">
    <property type="term" value="P:proteolysis"/>
    <property type="evidence" value="ECO:0007669"/>
    <property type="project" value="UniProtKB-KW"/>
</dbReference>
<keyword evidence="1" id="KW-0732">Signal</keyword>
<reference evidence="3 4" key="1">
    <citation type="submission" date="2016-03" db="EMBL/GenBank/DDBJ databases">
        <authorList>
            <person name="Ploux O."/>
        </authorList>
    </citation>
    <scope>NUCLEOTIDE SEQUENCE [LARGE SCALE GENOMIC DNA]</scope>
    <source>
        <strain evidence="3 4">BER2</strain>
    </source>
</reference>
<name>A0A150WDE2_BDEBC</name>
<dbReference type="Pfam" id="PF13115">
    <property type="entry name" value="YtkA"/>
    <property type="match status" value="1"/>
</dbReference>
<accession>A0A150WDE2</accession>
<feature type="signal peptide" evidence="1">
    <location>
        <begin position="1"/>
        <end position="26"/>
    </location>
</feature>
<keyword evidence="3" id="KW-0645">Protease</keyword>
<comment type="caution">
    <text evidence="3">The sequence shown here is derived from an EMBL/GenBank/DDBJ whole genome shotgun (WGS) entry which is preliminary data.</text>
</comment>
<dbReference type="InterPro" id="IPR032693">
    <property type="entry name" value="YtkA-like_dom"/>
</dbReference>
<dbReference type="Proteomes" id="UP000075391">
    <property type="component" value="Unassembled WGS sequence"/>
</dbReference>
<feature type="chain" id="PRO_5007572577" evidence="1">
    <location>
        <begin position="27"/>
        <end position="141"/>
    </location>
</feature>
<dbReference type="OrthoDB" id="5298770at2"/>
<dbReference type="RefSeq" id="WP_063244385.1">
    <property type="nucleotide sequence ID" value="NZ_CP168967.1"/>
</dbReference>
<evidence type="ECO:0000313" key="3">
    <source>
        <dbReference type="EMBL" id="KYG61006.1"/>
    </source>
</evidence>